<evidence type="ECO:0000313" key="9">
    <source>
        <dbReference type="EMBL" id="QUT07176.1"/>
    </source>
</evidence>
<dbReference type="AlphaFoldDB" id="A0A975K999"/>
<evidence type="ECO:0000256" key="2">
    <source>
        <dbReference type="ARBA" id="ARBA00022723"/>
    </source>
</evidence>
<evidence type="ECO:0000259" key="8">
    <source>
        <dbReference type="Pfam" id="PF01996"/>
    </source>
</evidence>
<keyword evidence="2" id="KW-0479">Metal-binding</keyword>
<dbReference type="Gene3D" id="3.30.1330.100">
    <property type="entry name" value="CofE-like"/>
    <property type="match status" value="1"/>
</dbReference>
<dbReference type="InterPro" id="IPR008225">
    <property type="entry name" value="F420-0_g-glutamyl_ligase"/>
</dbReference>
<name>A0A975K999_9SPHN</name>
<protein>
    <submittedName>
        <fullName evidence="9">Coenzyme F420-0:L-glutamate ligase</fullName>
        <ecNumber evidence="9">6.3.2.31</ecNumber>
    </submittedName>
</protein>
<keyword evidence="4" id="KW-0460">Magnesium</keyword>
<dbReference type="KEGG" id="spph:KFK14_07105"/>
<organism evidence="9 10">
    <name type="scientific">Sphingobium phenoxybenzoativorans</name>
    <dbReference type="NCBI Taxonomy" id="1592790"/>
    <lineage>
        <taxon>Bacteria</taxon>
        <taxon>Pseudomonadati</taxon>
        <taxon>Pseudomonadota</taxon>
        <taxon>Alphaproteobacteria</taxon>
        <taxon>Sphingomonadales</taxon>
        <taxon>Sphingomonadaceae</taxon>
        <taxon>Sphingobium</taxon>
    </lineage>
</organism>
<feature type="domain" description="Coenzyme F420:L-glutamate ligase-like" evidence="8">
    <location>
        <begin position="10"/>
        <end position="228"/>
    </location>
</feature>
<evidence type="ECO:0000256" key="4">
    <source>
        <dbReference type="ARBA" id="ARBA00022842"/>
    </source>
</evidence>
<dbReference type="Proteomes" id="UP000681425">
    <property type="component" value="Chromosome"/>
</dbReference>
<keyword evidence="5" id="KW-0630">Potassium</keyword>
<evidence type="ECO:0000256" key="1">
    <source>
        <dbReference type="ARBA" id="ARBA00022598"/>
    </source>
</evidence>
<dbReference type="RefSeq" id="WP_212610383.1">
    <property type="nucleotide sequence ID" value="NZ_CP073910.1"/>
</dbReference>
<dbReference type="GO" id="GO:0052618">
    <property type="term" value="F:coenzyme F420-0:L-glutamate ligase activity"/>
    <property type="evidence" value="ECO:0007669"/>
    <property type="project" value="UniProtKB-EC"/>
</dbReference>
<dbReference type="EMBL" id="CP073910">
    <property type="protein sequence ID" value="QUT07176.1"/>
    <property type="molecule type" value="Genomic_DNA"/>
</dbReference>
<gene>
    <name evidence="9" type="primary">cofE</name>
    <name evidence="9" type="ORF">KFK14_07105</name>
</gene>
<proteinExistence type="predicted"/>
<sequence length="251" mass="26621">MIQIHPLGSIPEVRPSDDLARLLADAIEAAAIVPGSFDVLAVTQKIVSKAEGRFVDLATVRPGPEAMRLAGLTRKDPRLVELILAESSHVIRAVPHILITRHRSGHAMANAGIDQSNIGPGSGERVLLLPVDSDASAERLRQTFATLWPTPPAVLIMDSFGRPWRHGVTCVALGASGLPSLVDRRGECDRDGRTLEVTQIAVADMVATAAGLVTGEGAEGMPAALVRGLHWTAASQPASALIRPVEQDLFR</sequence>
<dbReference type="Gene3D" id="3.90.1660.10">
    <property type="entry name" value="CofE-like domain"/>
    <property type="match status" value="1"/>
</dbReference>
<dbReference type="PANTHER" id="PTHR47917">
    <property type="match status" value="1"/>
</dbReference>
<evidence type="ECO:0000256" key="3">
    <source>
        <dbReference type="ARBA" id="ARBA00022741"/>
    </source>
</evidence>
<dbReference type="SUPFAM" id="SSF144010">
    <property type="entry name" value="CofE-like"/>
    <property type="match status" value="1"/>
</dbReference>
<evidence type="ECO:0000313" key="10">
    <source>
        <dbReference type="Proteomes" id="UP000681425"/>
    </source>
</evidence>
<dbReference type="PANTHER" id="PTHR47917:SF1">
    <property type="entry name" value="COENZYME F420:L-GLUTAMATE LIGASE"/>
    <property type="match status" value="1"/>
</dbReference>
<keyword evidence="7" id="KW-0464">Manganese</keyword>
<keyword evidence="6" id="KW-0342">GTP-binding</keyword>
<keyword evidence="10" id="KW-1185">Reference proteome</keyword>
<dbReference type="GO" id="GO:0005525">
    <property type="term" value="F:GTP binding"/>
    <property type="evidence" value="ECO:0007669"/>
    <property type="project" value="UniProtKB-KW"/>
</dbReference>
<evidence type="ECO:0000256" key="5">
    <source>
        <dbReference type="ARBA" id="ARBA00022958"/>
    </source>
</evidence>
<accession>A0A975K999</accession>
<keyword evidence="1 9" id="KW-0436">Ligase</keyword>
<dbReference type="EC" id="6.3.2.31" evidence="9"/>
<evidence type="ECO:0000256" key="7">
    <source>
        <dbReference type="ARBA" id="ARBA00023211"/>
    </source>
</evidence>
<evidence type="ECO:0000256" key="6">
    <source>
        <dbReference type="ARBA" id="ARBA00023134"/>
    </source>
</evidence>
<dbReference type="Pfam" id="PF01996">
    <property type="entry name" value="F420_ligase"/>
    <property type="match status" value="1"/>
</dbReference>
<reference evidence="9" key="1">
    <citation type="submission" date="2021-04" db="EMBL/GenBank/DDBJ databases">
        <title>Isolation of p-tert-butylphenol degrading bacteria Sphingobium phenoxybenzoativorans Tas13 from active sludge.</title>
        <authorList>
            <person name="Li Y."/>
        </authorList>
    </citation>
    <scope>NUCLEOTIDE SEQUENCE</scope>
    <source>
        <strain evidence="9">Tas13</strain>
    </source>
</reference>
<dbReference type="InterPro" id="IPR002847">
    <property type="entry name" value="F420-0_gamma-glut_ligase-dom"/>
</dbReference>
<keyword evidence="3" id="KW-0547">Nucleotide-binding</keyword>
<dbReference type="NCBIfam" id="TIGR01916">
    <property type="entry name" value="F420_cofE"/>
    <property type="match status" value="1"/>
</dbReference>
<dbReference type="GO" id="GO:0046872">
    <property type="term" value="F:metal ion binding"/>
    <property type="evidence" value="ECO:0007669"/>
    <property type="project" value="UniProtKB-KW"/>
</dbReference>